<evidence type="ECO:0000313" key="1">
    <source>
        <dbReference type="EMBL" id="GAA2491132.1"/>
    </source>
</evidence>
<keyword evidence="2" id="KW-1185">Reference proteome</keyword>
<organism evidence="1 2">
    <name type="scientific">Streptomyces thermolineatus</name>
    <dbReference type="NCBI Taxonomy" id="44033"/>
    <lineage>
        <taxon>Bacteria</taxon>
        <taxon>Bacillati</taxon>
        <taxon>Actinomycetota</taxon>
        <taxon>Actinomycetes</taxon>
        <taxon>Kitasatosporales</taxon>
        <taxon>Streptomycetaceae</taxon>
        <taxon>Streptomyces</taxon>
    </lineage>
</organism>
<dbReference type="RefSeq" id="WP_344383610.1">
    <property type="nucleotide sequence ID" value="NZ_BAAATA010000015.1"/>
</dbReference>
<evidence type="ECO:0000313" key="2">
    <source>
        <dbReference type="Proteomes" id="UP001501358"/>
    </source>
</evidence>
<protein>
    <submittedName>
        <fullName evidence="1">PPE domain-containing protein</fullName>
    </submittedName>
</protein>
<accession>A0ABP5Z3W1</accession>
<name>A0ABP5Z3W1_9ACTN</name>
<sequence length="750" mass="82491">MIEYEQLYHLSLSNLKEAVERWGKVPGKFKGLHTSFTDQVQKPFRDAEWSEPAPVADYAASRIFSCRQEYEDAGIESKGIHGVLLDTYEELKKAKEDLHRLADEEARQQGLHVSSTGQVTVRESVADDPAMRNDPGRDEMLQKEQQKVDALVKRINAVLDRAADTDDAAVWALRRVSGKGKDGFNDRSVPTSLDSADAQRATQLAGLGEKMTDKQLAELQDIVNRNRKSPEFTTAFYDSLGPKGTLETLGKLSTQVRDSDKERQGIYKNLQKDLGISLATATDPDNKPHLGQEWSEALRKAGSQELDIPKNGINPYGRGYQVLGEIIRYGAYDPRFLVPVAEHAAQLQEKRPGEFPITGFMEALGHSPDAATEFFNSPFQAYDEEGKPKPGAPDLGKDGSGAKITNYLDFFTDKDYHWVGHELPQRPAWAFGDWETFDKDYLAYQQEGPDALGHALEAAVSGRAYDDPDAKPQPHSGAQAALMHDVVEKFGTNTDLISAKDETPWASMNDSLGNMTAEYMFDFQRAMGGGDRNSEIIFPVNGIDAQLDTLNNGPLKNFLGEVAKDPDAYGAIVNAQQAATTESIKNVISLEMESKDTSGIVHEVVRPGAVIEGIISESRATAVYEEKIAEDEKFNKGLEEGSKWTGRIIEMGVSRIPIVGDVTKWAIEDTQEGVQEKYKQDSKESAGNNYDSYLESNRENVAQSARNAALNASRQAGLSREVSEALAASAYSSADSGYSAGRVRQQGIGQ</sequence>
<gene>
    <name evidence="1" type="ORF">GCM10010406_29030</name>
</gene>
<reference evidence="2" key="1">
    <citation type="journal article" date="2019" name="Int. J. Syst. Evol. Microbiol.">
        <title>The Global Catalogue of Microorganisms (GCM) 10K type strain sequencing project: providing services to taxonomists for standard genome sequencing and annotation.</title>
        <authorList>
            <consortium name="The Broad Institute Genomics Platform"/>
            <consortium name="The Broad Institute Genome Sequencing Center for Infectious Disease"/>
            <person name="Wu L."/>
            <person name="Ma J."/>
        </authorList>
    </citation>
    <scope>NUCLEOTIDE SEQUENCE [LARGE SCALE GENOMIC DNA]</scope>
    <source>
        <strain evidence="2">JCM 6307</strain>
    </source>
</reference>
<dbReference type="Proteomes" id="UP001501358">
    <property type="component" value="Unassembled WGS sequence"/>
</dbReference>
<proteinExistence type="predicted"/>
<comment type="caution">
    <text evidence="1">The sequence shown here is derived from an EMBL/GenBank/DDBJ whole genome shotgun (WGS) entry which is preliminary data.</text>
</comment>
<dbReference type="EMBL" id="BAAATA010000015">
    <property type="protein sequence ID" value="GAA2491132.1"/>
    <property type="molecule type" value="Genomic_DNA"/>
</dbReference>